<accession>A0A4Q7P297</accession>
<keyword evidence="1" id="KW-0732">Signal</keyword>
<protein>
    <submittedName>
        <fullName evidence="2">Uncharacterized protein</fullName>
    </submittedName>
</protein>
<dbReference type="EMBL" id="SGXE01000002">
    <property type="protein sequence ID" value="RZS93874.1"/>
    <property type="molecule type" value="Genomic_DNA"/>
</dbReference>
<gene>
    <name evidence="2" type="ORF">EV197_2455</name>
</gene>
<dbReference type="AlphaFoldDB" id="A0A4Q7P297"/>
<feature type="chain" id="PRO_5020677697" evidence="1">
    <location>
        <begin position="20"/>
        <end position="99"/>
    </location>
</feature>
<dbReference type="Proteomes" id="UP000292262">
    <property type="component" value="Unassembled WGS sequence"/>
</dbReference>
<dbReference type="RefSeq" id="WP_130286979.1">
    <property type="nucleotide sequence ID" value="NZ_SGXE01000002.1"/>
</dbReference>
<proteinExistence type="predicted"/>
<keyword evidence="3" id="KW-1185">Reference proteome</keyword>
<reference evidence="2 3" key="1">
    <citation type="submission" date="2019-02" db="EMBL/GenBank/DDBJ databases">
        <title>Genomic Encyclopedia of Type Strains, Phase IV (KMG-IV): sequencing the most valuable type-strain genomes for metagenomic binning, comparative biology and taxonomic classification.</title>
        <authorList>
            <person name="Goeker M."/>
        </authorList>
    </citation>
    <scope>NUCLEOTIDE SEQUENCE [LARGE SCALE GENOMIC DNA]</scope>
    <source>
        <strain evidence="2 3">DSM 17196</strain>
    </source>
</reference>
<organism evidence="2 3">
    <name type="scientific">Aquimarina brevivitae</name>
    <dbReference type="NCBI Taxonomy" id="323412"/>
    <lineage>
        <taxon>Bacteria</taxon>
        <taxon>Pseudomonadati</taxon>
        <taxon>Bacteroidota</taxon>
        <taxon>Flavobacteriia</taxon>
        <taxon>Flavobacteriales</taxon>
        <taxon>Flavobacteriaceae</taxon>
        <taxon>Aquimarina</taxon>
    </lineage>
</organism>
<sequence length="99" mass="10936">MKTIIWVLLIIFSSNHLMANNSDSLLRTIDKDEIRNNTTISYINKTLENDYSCTLSFKVYIPTEAGIIGFGMSITADTCEEAEAGIGAAVDGLINEIMR</sequence>
<feature type="signal peptide" evidence="1">
    <location>
        <begin position="1"/>
        <end position="19"/>
    </location>
</feature>
<evidence type="ECO:0000313" key="2">
    <source>
        <dbReference type="EMBL" id="RZS93874.1"/>
    </source>
</evidence>
<evidence type="ECO:0000256" key="1">
    <source>
        <dbReference type="SAM" id="SignalP"/>
    </source>
</evidence>
<comment type="caution">
    <text evidence="2">The sequence shown here is derived from an EMBL/GenBank/DDBJ whole genome shotgun (WGS) entry which is preliminary data.</text>
</comment>
<name>A0A4Q7P297_9FLAO</name>
<evidence type="ECO:0000313" key="3">
    <source>
        <dbReference type="Proteomes" id="UP000292262"/>
    </source>
</evidence>